<keyword evidence="3 10" id="KW-0493">Microtubule</keyword>
<evidence type="ECO:0000256" key="12">
    <source>
        <dbReference type="SAM" id="MobiDB-lite"/>
    </source>
</evidence>
<feature type="domain" description="Kinesin motor" evidence="13">
    <location>
        <begin position="20"/>
        <end position="362"/>
    </location>
</feature>
<dbReference type="PANTHER" id="PTHR47970">
    <property type="entry name" value="KINESIN-LIKE PROTEIN KIF11"/>
    <property type="match status" value="1"/>
</dbReference>
<evidence type="ECO:0000256" key="9">
    <source>
        <dbReference type="PROSITE-ProRule" id="PRU00283"/>
    </source>
</evidence>
<dbReference type="AlphaFoldDB" id="A0AAD4QZP2"/>
<dbReference type="PROSITE" id="PS00411">
    <property type="entry name" value="KINESIN_MOTOR_1"/>
    <property type="match status" value="1"/>
</dbReference>
<keyword evidence="11" id="KW-0175">Coiled coil</keyword>
<sequence length="739" mass="83631">MKPSNKLGDGGKKGNRKKKNVNVVVRVRPLSDTEIEMKNKNVSLCDSVSKTVQMKSILSDKELSRSFGPFDTVYGPESSQMKIYKESVESLVKEVLNGYNCTVFAYGQTGSGKTYTMEGRHAESNEYTWDNDPTSGIIPRALHHIFSELGDQELDYYTVRVSYVEMYNEQIFDLLSTSKAAQQESLRIFDDNNKGVTIVGMEEITVKDRDEVYKILARGAEKRRTASTMMNMNSSRSHSVFTVNVMMREPGCLAGEELLRQGKLNLVDLAGSENIGRSGATEMRAREAGNINVSLLALGRVINALTANAPHIPYRESKLTRILQDSLGGKTITTIIATMSPASSNYEESVNTLEYAQRAKNIKNNPEVNQKITRKALLKEYNEEIERLRRDLVAMREKQGVYMDKENYDYLIEQQDEYSAKIEELEGRLDAYLYQVKKLSEDLAMMDEHYQRVYMSCQKALGKLEIRKHELEELHKELAETNDIASAANKALLQSENSFTKLRSQAFDLQEKCAIYHGDLTVLHDRLDQHRDISALNDHLLGNFASECIHSISKAKMEIQNSVRAMCSEQLKQIFKEAVDAMVEKMNAASSIVDEQKESIQKAADALTSNLIESQNAIERFAHQEFQRIQKTGSTPVRRIIEYEDLEDLPPAAELIKQEQSSATPRRASGYYRCRESMLEGDIRSTLVSPDMLKNTFVQSKKQLETVEENSTEDQRSSKHVSLNDESGDKKGFSTTGRK</sequence>
<dbReference type="SUPFAM" id="SSF52540">
    <property type="entry name" value="P-loop containing nucleoside triphosphate hydrolases"/>
    <property type="match status" value="1"/>
</dbReference>
<dbReference type="GO" id="GO:0005524">
    <property type="term" value="F:ATP binding"/>
    <property type="evidence" value="ECO:0007669"/>
    <property type="project" value="UniProtKB-UniRule"/>
</dbReference>
<comment type="caution">
    <text evidence="14">The sequence shown here is derived from an EMBL/GenBank/DDBJ whole genome shotgun (WGS) entry which is preliminary data.</text>
</comment>
<dbReference type="GO" id="GO:0008574">
    <property type="term" value="F:plus-end-directed microtubule motor activity"/>
    <property type="evidence" value="ECO:0007669"/>
    <property type="project" value="TreeGrafter"/>
</dbReference>
<accession>A0AAD4QZP2</accession>
<evidence type="ECO:0000313" key="15">
    <source>
        <dbReference type="Proteomes" id="UP001201812"/>
    </source>
</evidence>
<dbReference type="PANTHER" id="PTHR47970:SF12">
    <property type="entry name" value="KINESIN FAMILY MEMBER 11"/>
    <property type="match status" value="1"/>
</dbReference>
<keyword evidence="15" id="KW-1185">Reference proteome</keyword>
<dbReference type="Pfam" id="PF00225">
    <property type="entry name" value="Kinesin"/>
    <property type="match status" value="1"/>
</dbReference>
<evidence type="ECO:0000256" key="2">
    <source>
        <dbReference type="ARBA" id="ARBA00022490"/>
    </source>
</evidence>
<feature type="region of interest" description="Disordered" evidence="12">
    <location>
        <begin position="704"/>
        <end position="739"/>
    </location>
</feature>
<dbReference type="Proteomes" id="UP001201812">
    <property type="component" value="Unassembled WGS sequence"/>
</dbReference>
<dbReference type="GO" id="GO:0090307">
    <property type="term" value="P:mitotic spindle assembly"/>
    <property type="evidence" value="ECO:0007669"/>
    <property type="project" value="TreeGrafter"/>
</dbReference>
<evidence type="ECO:0000256" key="11">
    <source>
        <dbReference type="SAM" id="Coils"/>
    </source>
</evidence>
<dbReference type="GO" id="GO:0072686">
    <property type="term" value="C:mitotic spindle"/>
    <property type="evidence" value="ECO:0007669"/>
    <property type="project" value="TreeGrafter"/>
</dbReference>
<organism evidence="14 15">
    <name type="scientific">Ditylenchus destructor</name>
    <dbReference type="NCBI Taxonomy" id="166010"/>
    <lineage>
        <taxon>Eukaryota</taxon>
        <taxon>Metazoa</taxon>
        <taxon>Ecdysozoa</taxon>
        <taxon>Nematoda</taxon>
        <taxon>Chromadorea</taxon>
        <taxon>Rhabditida</taxon>
        <taxon>Tylenchina</taxon>
        <taxon>Tylenchomorpha</taxon>
        <taxon>Sphaerularioidea</taxon>
        <taxon>Anguinidae</taxon>
        <taxon>Anguininae</taxon>
        <taxon>Ditylenchus</taxon>
    </lineage>
</organism>
<evidence type="ECO:0000256" key="6">
    <source>
        <dbReference type="ARBA" id="ARBA00023175"/>
    </source>
</evidence>
<evidence type="ECO:0000256" key="1">
    <source>
        <dbReference type="ARBA" id="ARBA00004245"/>
    </source>
</evidence>
<dbReference type="GO" id="GO:0008017">
    <property type="term" value="F:microtubule binding"/>
    <property type="evidence" value="ECO:0007669"/>
    <property type="project" value="InterPro"/>
</dbReference>
<evidence type="ECO:0000259" key="13">
    <source>
        <dbReference type="PROSITE" id="PS50067"/>
    </source>
</evidence>
<evidence type="ECO:0000256" key="7">
    <source>
        <dbReference type="ARBA" id="ARBA00023212"/>
    </source>
</evidence>
<comment type="subcellular location">
    <subcellularLocation>
        <location evidence="1">Cytoplasm</location>
        <location evidence="1">Cytoskeleton</location>
    </subcellularLocation>
</comment>
<feature type="region of interest" description="Disordered" evidence="12">
    <location>
        <begin position="1"/>
        <end position="20"/>
    </location>
</feature>
<reference evidence="14" key="1">
    <citation type="submission" date="2022-01" db="EMBL/GenBank/DDBJ databases">
        <title>Genome Sequence Resource for Two Populations of Ditylenchus destructor, the Migratory Endoparasitic Phytonematode.</title>
        <authorList>
            <person name="Zhang H."/>
            <person name="Lin R."/>
            <person name="Xie B."/>
        </authorList>
    </citation>
    <scope>NUCLEOTIDE SEQUENCE</scope>
    <source>
        <strain evidence="14">BazhouSP</strain>
    </source>
</reference>
<dbReference type="InterPro" id="IPR036961">
    <property type="entry name" value="Kinesin_motor_dom_sf"/>
</dbReference>
<feature type="binding site" evidence="9">
    <location>
        <begin position="107"/>
        <end position="114"/>
    </location>
    <ligand>
        <name>ATP</name>
        <dbReference type="ChEBI" id="CHEBI:30616"/>
    </ligand>
</feature>
<keyword evidence="6 9" id="KW-0505">Motor protein</keyword>
<dbReference type="GO" id="GO:0005876">
    <property type="term" value="C:spindle microtubule"/>
    <property type="evidence" value="ECO:0007669"/>
    <property type="project" value="TreeGrafter"/>
</dbReference>
<dbReference type="Gene3D" id="3.40.850.10">
    <property type="entry name" value="Kinesin motor domain"/>
    <property type="match status" value="1"/>
</dbReference>
<keyword evidence="7" id="KW-0206">Cytoskeleton</keyword>
<keyword evidence="2" id="KW-0963">Cytoplasm</keyword>
<dbReference type="InterPro" id="IPR019821">
    <property type="entry name" value="Kinesin_motor_CS"/>
</dbReference>
<evidence type="ECO:0000256" key="10">
    <source>
        <dbReference type="RuleBase" id="RU000394"/>
    </source>
</evidence>
<dbReference type="EMBL" id="JAKKPZ010000020">
    <property type="protein sequence ID" value="KAI1711961.1"/>
    <property type="molecule type" value="Genomic_DNA"/>
</dbReference>
<dbReference type="InterPro" id="IPR047149">
    <property type="entry name" value="KIF11-like"/>
</dbReference>
<proteinExistence type="inferred from homology"/>
<evidence type="ECO:0000256" key="3">
    <source>
        <dbReference type="ARBA" id="ARBA00022701"/>
    </source>
</evidence>
<dbReference type="GO" id="GO:0005634">
    <property type="term" value="C:nucleus"/>
    <property type="evidence" value="ECO:0007669"/>
    <property type="project" value="TreeGrafter"/>
</dbReference>
<dbReference type="InterPro" id="IPR001752">
    <property type="entry name" value="Kinesin_motor_dom"/>
</dbReference>
<dbReference type="GO" id="GO:0051231">
    <property type="term" value="P:spindle elongation"/>
    <property type="evidence" value="ECO:0007669"/>
    <property type="project" value="TreeGrafter"/>
</dbReference>
<feature type="coiled-coil region" evidence="11">
    <location>
        <begin position="371"/>
        <end position="491"/>
    </location>
</feature>
<keyword evidence="5 9" id="KW-0067">ATP-binding</keyword>
<evidence type="ECO:0000256" key="8">
    <source>
        <dbReference type="ARBA" id="ARBA00034704"/>
    </source>
</evidence>
<dbReference type="GO" id="GO:0007018">
    <property type="term" value="P:microtubule-based movement"/>
    <property type="evidence" value="ECO:0007669"/>
    <property type="project" value="InterPro"/>
</dbReference>
<keyword evidence="4 9" id="KW-0547">Nucleotide-binding</keyword>
<dbReference type="FunFam" id="3.40.850.10:FF:000019">
    <property type="entry name" value="Kinesin-like protein KIN-5D"/>
    <property type="match status" value="1"/>
</dbReference>
<gene>
    <name evidence="14" type="ORF">DdX_09922</name>
</gene>
<dbReference type="InterPro" id="IPR027417">
    <property type="entry name" value="P-loop_NTPase"/>
</dbReference>
<dbReference type="SMART" id="SM00129">
    <property type="entry name" value="KISc"/>
    <property type="match status" value="1"/>
</dbReference>
<dbReference type="PRINTS" id="PR00380">
    <property type="entry name" value="KINESINHEAVY"/>
</dbReference>
<comment type="similarity">
    <text evidence="8">Belongs to the TRAFAC class myosin-kinesin ATPase superfamily. Kinesin family. KIN-5/BimC subfamily.</text>
</comment>
<protein>
    <recommendedName>
        <fullName evidence="10">Kinesin-like protein</fullName>
    </recommendedName>
</protein>
<evidence type="ECO:0000256" key="5">
    <source>
        <dbReference type="ARBA" id="ARBA00022840"/>
    </source>
</evidence>
<evidence type="ECO:0000313" key="14">
    <source>
        <dbReference type="EMBL" id="KAI1711961.1"/>
    </source>
</evidence>
<dbReference type="PROSITE" id="PS50067">
    <property type="entry name" value="KINESIN_MOTOR_2"/>
    <property type="match status" value="1"/>
</dbReference>
<evidence type="ECO:0000256" key="4">
    <source>
        <dbReference type="ARBA" id="ARBA00022741"/>
    </source>
</evidence>
<name>A0AAD4QZP2_9BILA</name>